<dbReference type="Proteomes" id="UP000306552">
    <property type="component" value="Unassembled WGS sequence"/>
</dbReference>
<dbReference type="InterPro" id="IPR036942">
    <property type="entry name" value="Beta-barrel_TonB_sf"/>
</dbReference>
<reference evidence="5 6" key="1">
    <citation type="submission" date="2019-04" db="EMBL/GenBank/DDBJ databases">
        <title>Psychroflexus halotolerans sp. nov., isolated from a marine solar saltern.</title>
        <authorList>
            <person name="Feng X."/>
        </authorList>
    </citation>
    <scope>NUCLEOTIDE SEQUENCE [LARGE SCALE GENOMIC DNA]</scope>
    <source>
        <strain evidence="5 6">WDS2C27</strain>
    </source>
</reference>
<feature type="signal peptide" evidence="4">
    <location>
        <begin position="1"/>
        <end position="22"/>
    </location>
</feature>
<proteinExistence type="predicted"/>
<accession>A0A4U5TRY9</accession>
<gene>
    <name evidence="5" type="ORF">FCN74_06085</name>
</gene>
<comment type="caution">
    <text evidence="5">The sequence shown here is derived from an EMBL/GenBank/DDBJ whole genome shotgun (WGS) entry which is preliminary data.</text>
</comment>
<sequence length="586" mass="66181">MNLKQYSLFLFCIASVSLFAQKDNDTIKTEKLIIVKQYSPTLNDAFKVKSKPRISDSIKSAQIDVDYSIFSVPVASTFTPTKGRAGSVRPQAKPYNYQNYARVGAGNFTNILGQFYGSLFLSRYQKLNIEFDHLSSSGGIDGSLTDDGFLDSTLDLNLQSAERYFNWEAGLGVDYKRYNWYGFDQEILSVFQDNFQIFGTDISSIDTLQTYLGLSAYGQLEFENSLVKTVKLNFQNFTDDYGSAENQIDLSSDFQFYLTDQILDFEADLNYLTGSFDQAFNQPQLSIDYGFLTASAQPSMQFEFGDINLDLGLKATVLNDIELSDTEFFIYPKIKAAYKYSDEIVFYAGADGDLNQNSYQSIVNQNPFVSPTLLLQPTDNSISGFTGLNGKIASLSYNLKAFYKQENNYAFFTENQTVAGILPFQPENNFEYSNSFGLLYDDLTTLGLNAEVNYAAFDDFNIGLSAHYFNYSVDILPEASYLPEIKLDLHANYQIGEKWYLHSTLFFVGDRESVRYTNLPADGIGLTSATVDSFIDVNFGVDYQLNERLGLFVTGNNLIGDNYEQWRNFQVQGLQILGGLSYQFDW</sequence>
<keyword evidence="5" id="KW-0675">Receptor</keyword>
<evidence type="ECO:0000313" key="5">
    <source>
        <dbReference type="EMBL" id="TKS56601.1"/>
    </source>
</evidence>
<dbReference type="GO" id="GO:0009279">
    <property type="term" value="C:cell outer membrane"/>
    <property type="evidence" value="ECO:0007669"/>
    <property type="project" value="UniProtKB-SubCell"/>
</dbReference>
<dbReference type="EMBL" id="SWMU01000002">
    <property type="protein sequence ID" value="TKS56601.1"/>
    <property type="molecule type" value="Genomic_DNA"/>
</dbReference>
<evidence type="ECO:0000256" key="2">
    <source>
        <dbReference type="ARBA" id="ARBA00023136"/>
    </source>
</evidence>
<keyword evidence="4" id="KW-0732">Signal</keyword>
<keyword evidence="2" id="KW-0472">Membrane</keyword>
<dbReference type="AlphaFoldDB" id="A0A4U5TRY9"/>
<dbReference type="RefSeq" id="WP_138931704.1">
    <property type="nucleotide sequence ID" value="NZ_SWMU01000002.1"/>
</dbReference>
<organism evidence="5 6">
    <name type="scientific">Mesohalobacter halotolerans</name>
    <dbReference type="NCBI Taxonomy" id="1883405"/>
    <lineage>
        <taxon>Bacteria</taxon>
        <taxon>Pseudomonadati</taxon>
        <taxon>Bacteroidota</taxon>
        <taxon>Flavobacteriia</taxon>
        <taxon>Flavobacteriales</taxon>
        <taxon>Flavobacteriaceae</taxon>
        <taxon>Mesohalobacter</taxon>
    </lineage>
</organism>
<comment type="subcellular location">
    <subcellularLocation>
        <location evidence="1">Cell outer membrane</location>
    </subcellularLocation>
</comment>
<evidence type="ECO:0000256" key="4">
    <source>
        <dbReference type="SAM" id="SignalP"/>
    </source>
</evidence>
<protein>
    <submittedName>
        <fullName evidence="5">TonB-dependent receptor</fullName>
    </submittedName>
</protein>
<name>A0A4U5TRY9_9FLAO</name>
<dbReference type="SUPFAM" id="SSF56935">
    <property type="entry name" value="Porins"/>
    <property type="match status" value="1"/>
</dbReference>
<evidence type="ECO:0000256" key="1">
    <source>
        <dbReference type="ARBA" id="ARBA00004442"/>
    </source>
</evidence>
<evidence type="ECO:0000256" key="3">
    <source>
        <dbReference type="ARBA" id="ARBA00023237"/>
    </source>
</evidence>
<evidence type="ECO:0000313" key="6">
    <source>
        <dbReference type="Proteomes" id="UP000306552"/>
    </source>
</evidence>
<feature type="chain" id="PRO_5020993681" evidence="4">
    <location>
        <begin position="23"/>
        <end position="586"/>
    </location>
</feature>
<keyword evidence="3" id="KW-0998">Cell outer membrane</keyword>
<dbReference type="Gene3D" id="2.40.170.20">
    <property type="entry name" value="TonB-dependent receptor, beta-barrel domain"/>
    <property type="match status" value="1"/>
</dbReference>
<keyword evidence="6" id="KW-1185">Reference proteome</keyword>
<dbReference type="OrthoDB" id="1264254at2"/>